<reference evidence="2 3" key="2">
    <citation type="journal article" date="2015" name="Eukaryot. Cell">
        <title>Asexual propagation of a virulent clone complex in a human and feline outbreak of sporotrichosis.</title>
        <authorList>
            <person name="Teixeira Mde M."/>
            <person name="Rodrigues A.M."/>
            <person name="Tsui C.K."/>
            <person name="de Almeida L.G."/>
            <person name="Van Diepeningen A.D."/>
            <person name="van den Ende B.G."/>
            <person name="Fernandes G.F."/>
            <person name="Kano R."/>
            <person name="Hamelin R.C."/>
            <person name="Lopes-Bezerra L.M."/>
            <person name="Vasconcelos A.T."/>
            <person name="de Hoog S."/>
            <person name="de Camargo Z.P."/>
            <person name="Felipe M.S."/>
        </authorList>
    </citation>
    <scope>NUCLEOTIDE SEQUENCE [LARGE SCALE GENOMIC DNA]</scope>
    <source>
        <strain evidence="2 3">1099-18</strain>
    </source>
</reference>
<dbReference type="Proteomes" id="UP000033710">
    <property type="component" value="Unassembled WGS sequence"/>
</dbReference>
<dbReference type="EMBL" id="AXCR01000004">
    <property type="protein sequence ID" value="KJR88540.1"/>
    <property type="molecule type" value="Genomic_DNA"/>
</dbReference>
<feature type="compositionally biased region" description="Basic and acidic residues" evidence="1">
    <location>
        <begin position="95"/>
        <end position="104"/>
    </location>
</feature>
<evidence type="ECO:0000313" key="3">
    <source>
        <dbReference type="Proteomes" id="UP000033710"/>
    </source>
</evidence>
<accession>A0A0F2MI82</accession>
<proteinExistence type="predicted"/>
<name>A0A0F2MI82_SPOSC</name>
<feature type="compositionally biased region" description="Polar residues" evidence="1">
    <location>
        <begin position="108"/>
        <end position="118"/>
    </location>
</feature>
<reference evidence="2 3" key="1">
    <citation type="journal article" date="2014" name="BMC Genomics">
        <title>Comparative genomics of the major fungal agents of human and animal Sporotrichosis: Sporothrix schenckii and Sporothrix brasiliensis.</title>
        <authorList>
            <person name="Teixeira M.M."/>
            <person name="de Almeida L.G."/>
            <person name="Kubitschek-Barreira P."/>
            <person name="Alves F.L."/>
            <person name="Kioshima E.S."/>
            <person name="Abadio A.K."/>
            <person name="Fernandes L."/>
            <person name="Derengowski L.S."/>
            <person name="Ferreira K.S."/>
            <person name="Souza R.C."/>
            <person name="Ruiz J.C."/>
            <person name="de Andrade N.C."/>
            <person name="Paes H.C."/>
            <person name="Nicola A.M."/>
            <person name="Albuquerque P."/>
            <person name="Gerber A.L."/>
            <person name="Martins V.P."/>
            <person name="Peconick L.D."/>
            <person name="Neto A.V."/>
            <person name="Chaucanez C.B."/>
            <person name="Silva P.A."/>
            <person name="Cunha O.L."/>
            <person name="de Oliveira F.F."/>
            <person name="dos Santos T.C."/>
            <person name="Barros A.L."/>
            <person name="Soares M.A."/>
            <person name="de Oliveira L.M."/>
            <person name="Marini M.M."/>
            <person name="Villalobos-Duno H."/>
            <person name="Cunha M.M."/>
            <person name="de Hoog S."/>
            <person name="da Silveira J.F."/>
            <person name="Henrissat B."/>
            <person name="Nino-Vega G.A."/>
            <person name="Cisalpino P.S."/>
            <person name="Mora-Montes H.M."/>
            <person name="Almeida S.R."/>
            <person name="Stajich J.E."/>
            <person name="Lopes-Bezerra L.M."/>
            <person name="Vasconcelos A.T."/>
            <person name="Felipe M.S."/>
        </authorList>
    </citation>
    <scope>NUCLEOTIDE SEQUENCE [LARGE SCALE GENOMIC DNA]</scope>
    <source>
        <strain evidence="2 3">1099-18</strain>
    </source>
</reference>
<comment type="caution">
    <text evidence="2">The sequence shown here is derived from an EMBL/GenBank/DDBJ whole genome shotgun (WGS) entry which is preliminary data.</text>
</comment>
<evidence type="ECO:0000313" key="2">
    <source>
        <dbReference type="EMBL" id="KJR88540.1"/>
    </source>
</evidence>
<dbReference type="GeneID" id="27670036"/>
<protein>
    <submittedName>
        <fullName evidence="2">Uncharacterized protein</fullName>
    </submittedName>
</protein>
<dbReference type="KEGG" id="ssck:SPSK_08116"/>
<dbReference type="RefSeq" id="XP_016591216.1">
    <property type="nucleotide sequence ID" value="XM_016734759.1"/>
</dbReference>
<organism evidence="2 3">
    <name type="scientific">Sporothrix schenckii 1099-18</name>
    <dbReference type="NCBI Taxonomy" id="1397361"/>
    <lineage>
        <taxon>Eukaryota</taxon>
        <taxon>Fungi</taxon>
        <taxon>Dikarya</taxon>
        <taxon>Ascomycota</taxon>
        <taxon>Pezizomycotina</taxon>
        <taxon>Sordariomycetes</taxon>
        <taxon>Sordariomycetidae</taxon>
        <taxon>Ophiostomatales</taxon>
        <taxon>Ophiostomataceae</taxon>
        <taxon>Sporothrix</taxon>
    </lineage>
</organism>
<dbReference type="VEuPathDB" id="FungiDB:SPSK_08116"/>
<gene>
    <name evidence="2" type="ORF">SPSK_08116</name>
</gene>
<dbReference type="AlphaFoldDB" id="A0A0F2MI82"/>
<sequence length="118" mass="12967">MAQCPDGAEARIPQTGWCIQSTTHPPGKRVWTERTGFSTARAHNSTEATRLLLDVGGHKTTACHAPCSVDSPFSRKYGEALQRTKYAFWSCGGASEKRSNKTEDMESPSHTQADRQNV</sequence>
<feature type="region of interest" description="Disordered" evidence="1">
    <location>
        <begin position="93"/>
        <end position="118"/>
    </location>
</feature>
<evidence type="ECO:0000256" key="1">
    <source>
        <dbReference type="SAM" id="MobiDB-lite"/>
    </source>
</evidence>